<proteinExistence type="predicted"/>
<comment type="caution">
    <text evidence="3">The sequence shown here is derived from an EMBL/GenBank/DDBJ whole genome shotgun (WGS) entry which is preliminary data.</text>
</comment>
<feature type="transmembrane region" description="Helical" evidence="1">
    <location>
        <begin position="175"/>
        <end position="193"/>
    </location>
</feature>
<evidence type="ECO:0000313" key="3">
    <source>
        <dbReference type="EMBL" id="KSW12028.1"/>
    </source>
</evidence>
<dbReference type="EMBL" id="LNTB01000001">
    <property type="protein sequence ID" value="KSW12028.1"/>
    <property type="molecule type" value="Genomic_DNA"/>
</dbReference>
<dbReference type="Proteomes" id="UP000053352">
    <property type="component" value="Unassembled WGS sequence"/>
</dbReference>
<evidence type="ECO:0000313" key="4">
    <source>
        <dbReference type="Proteomes" id="UP000053352"/>
    </source>
</evidence>
<dbReference type="AlphaFoldDB" id="A0A0V8RVF4"/>
<dbReference type="InterPro" id="IPR000326">
    <property type="entry name" value="PAP2/HPO"/>
</dbReference>
<dbReference type="OrthoDB" id="10182at2157"/>
<feature type="transmembrane region" description="Helical" evidence="1">
    <location>
        <begin position="111"/>
        <end position="131"/>
    </location>
</feature>
<keyword evidence="1" id="KW-0472">Membrane</keyword>
<dbReference type="STRING" id="2309.CF15_04410"/>
<keyword evidence="1" id="KW-1133">Transmembrane helix</keyword>
<reference evidence="3 4" key="1">
    <citation type="submission" date="2015-11" db="EMBL/GenBank/DDBJ databases">
        <title>Genome sequence of Pyrodictium occultum PL-19, a marine hyperthermophilic archaeon isolated from Volcano, Italy.</title>
        <authorList>
            <person name="Utturkar S."/>
            <person name="Huber H."/>
            <person name="Leptihn S."/>
            <person name="Brown S."/>
            <person name="Stetter K.O."/>
            <person name="Podar M."/>
        </authorList>
    </citation>
    <scope>NUCLEOTIDE SEQUENCE [LARGE SCALE GENOMIC DNA]</scope>
    <source>
        <strain evidence="3 4">PL-19</strain>
    </source>
</reference>
<keyword evidence="4" id="KW-1185">Reference proteome</keyword>
<feature type="transmembrane region" description="Helical" evidence="1">
    <location>
        <begin position="236"/>
        <end position="254"/>
    </location>
</feature>
<protein>
    <recommendedName>
        <fullName evidence="2">Phosphatidic acid phosphatase type 2/haloperoxidase domain-containing protein</fullName>
    </recommendedName>
</protein>
<feature type="transmembrane region" description="Helical" evidence="1">
    <location>
        <begin position="59"/>
        <end position="82"/>
    </location>
</feature>
<gene>
    <name evidence="3" type="ORF">CF15_04410</name>
</gene>
<feature type="domain" description="Phosphatidic acid phosphatase type 2/haloperoxidase" evidence="2">
    <location>
        <begin position="59"/>
        <end position="166"/>
    </location>
</feature>
<feature type="transmembrane region" description="Helical" evidence="1">
    <location>
        <begin position="205"/>
        <end position="224"/>
    </location>
</feature>
<organism evidence="3 4">
    <name type="scientific">Pyrodictium occultum</name>
    <dbReference type="NCBI Taxonomy" id="2309"/>
    <lineage>
        <taxon>Archaea</taxon>
        <taxon>Thermoproteota</taxon>
        <taxon>Thermoprotei</taxon>
        <taxon>Desulfurococcales</taxon>
        <taxon>Pyrodictiaceae</taxon>
        <taxon>Pyrodictium</taxon>
    </lineage>
</organism>
<dbReference type="Gene3D" id="1.20.144.10">
    <property type="entry name" value="Phosphatidic acid phosphatase type 2/haloperoxidase"/>
    <property type="match status" value="1"/>
</dbReference>
<dbReference type="Pfam" id="PF01569">
    <property type="entry name" value="PAP2"/>
    <property type="match status" value="1"/>
</dbReference>
<dbReference type="SMART" id="SM00014">
    <property type="entry name" value="acidPPc"/>
    <property type="match status" value="1"/>
</dbReference>
<keyword evidence="1" id="KW-0812">Transmembrane</keyword>
<feature type="transmembrane region" description="Helical" evidence="1">
    <location>
        <begin position="151"/>
        <end position="168"/>
    </location>
</feature>
<evidence type="ECO:0000256" key="1">
    <source>
        <dbReference type="SAM" id="Phobius"/>
    </source>
</evidence>
<dbReference type="SUPFAM" id="SSF48317">
    <property type="entry name" value="Acid phosphatase/Vanadium-dependent haloperoxidase"/>
    <property type="match status" value="1"/>
</dbReference>
<feature type="transmembrane region" description="Helical" evidence="1">
    <location>
        <begin position="260"/>
        <end position="284"/>
    </location>
</feature>
<sequence>MSGDRMARLGWLLLTAGGLASLLACLARLVGVCRLVSLAGGEAAYMLLGVLVYALVDGLLGVEIVSGLALAASAAVFLKVYLNLPRPPMSLWLAEAHGPGFPSGHATTASAFWTLVALHAGSPVAALAGALYAGAVSLSRLVLHVHYPRDVAGGLVLGLASALAAHAAARRLGRLRAAALLGLASLPMAALALSRSPGYASAARLAGIDAGLAAAALLLGRARWAPGALSSGSRRLRLLSLLASLAAMAVAAVLDGLGLAARVAGFALFAGLVAASRPLAALVLRLRGRGS</sequence>
<dbReference type="RefSeq" id="WP_058370708.1">
    <property type="nucleotide sequence ID" value="NZ_LNTB01000001.1"/>
</dbReference>
<dbReference type="PROSITE" id="PS51257">
    <property type="entry name" value="PROKAR_LIPOPROTEIN"/>
    <property type="match status" value="1"/>
</dbReference>
<dbReference type="PANTHER" id="PTHR14969:SF13">
    <property type="entry name" value="AT30094P"/>
    <property type="match status" value="1"/>
</dbReference>
<dbReference type="PANTHER" id="PTHR14969">
    <property type="entry name" value="SPHINGOSINE-1-PHOSPHATE PHOSPHOHYDROLASE"/>
    <property type="match status" value="1"/>
</dbReference>
<evidence type="ECO:0000259" key="2">
    <source>
        <dbReference type="SMART" id="SM00014"/>
    </source>
</evidence>
<accession>A0A0V8RVF4</accession>
<dbReference type="InterPro" id="IPR036938">
    <property type="entry name" value="PAP2/HPO_sf"/>
</dbReference>
<name>A0A0V8RVF4_PYROC</name>